<keyword evidence="3" id="KW-1185">Reference proteome</keyword>
<accession>A0A6G4U0Y0</accession>
<comment type="caution">
    <text evidence="2">The sequence shown here is derived from an EMBL/GenBank/DDBJ whole genome shotgun (WGS) entry which is preliminary data.</text>
</comment>
<dbReference type="Gene3D" id="3.40.50.720">
    <property type="entry name" value="NAD(P)-binding Rossmann-like Domain"/>
    <property type="match status" value="1"/>
</dbReference>
<dbReference type="InterPro" id="IPR001509">
    <property type="entry name" value="Epimerase_deHydtase"/>
</dbReference>
<dbReference type="InterPro" id="IPR051783">
    <property type="entry name" value="NAD(P)-dependent_oxidoreduct"/>
</dbReference>
<dbReference type="RefSeq" id="WP_165236902.1">
    <property type="nucleotide sequence ID" value="NZ_JAAKZV010000047.1"/>
</dbReference>
<evidence type="ECO:0000259" key="1">
    <source>
        <dbReference type="Pfam" id="PF01370"/>
    </source>
</evidence>
<evidence type="ECO:0000313" key="2">
    <source>
        <dbReference type="EMBL" id="NGN64937.1"/>
    </source>
</evidence>
<dbReference type="Pfam" id="PF01370">
    <property type="entry name" value="Epimerase"/>
    <property type="match status" value="1"/>
</dbReference>
<feature type="domain" description="NAD-dependent epimerase/dehydratase" evidence="1">
    <location>
        <begin position="3"/>
        <end position="225"/>
    </location>
</feature>
<protein>
    <submittedName>
        <fullName evidence="2">NAD(P)-dependent oxidoreductase</fullName>
    </submittedName>
</protein>
<reference evidence="2 3" key="1">
    <citation type="submission" date="2020-02" db="EMBL/GenBank/DDBJ databases">
        <title>Whole-genome analyses of novel actinobacteria.</title>
        <authorList>
            <person name="Sahin N."/>
        </authorList>
    </citation>
    <scope>NUCLEOTIDE SEQUENCE [LARGE SCALE GENOMIC DNA]</scope>
    <source>
        <strain evidence="2 3">A7024</strain>
    </source>
</reference>
<dbReference type="Proteomes" id="UP000481583">
    <property type="component" value="Unassembled WGS sequence"/>
</dbReference>
<name>A0A6G4U0Y0_9ACTN</name>
<dbReference type="EMBL" id="JAAKZV010000047">
    <property type="protein sequence ID" value="NGN64937.1"/>
    <property type="molecule type" value="Genomic_DNA"/>
</dbReference>
<gene>
    <name evidence="2" type="ORF">G5C51_13645</name>
</gene>
<dbReference type="GO" id="GO:0005737">
    <property type="term" value="C:cytoplasm"/>
    <property type="evidence" value="ECO:0007669"/>
    <property type="project" value="TreeGrafter"/>
</dbReference>
<dbReference type="PANTHER" id="PTHR48079">
    <property type="entry name" value="PROTEIN YEEZ"/>
    <property type="match status" value="1"/>
</dbReference>
<proteinExistence type="predicted"/>
<dbReference type="PANTHER" id="PTHR48079:SF6">
    <property type="entry name" value="NAD(P)-BINDING DOMAIN-CONTAINING PROTEIN-RELATED"/>
    <property type="match status" value="1"/>
</dbReference>
<organism evidence="2 3">
    <name type="scientific">Streptomyces coryli</name>
    <dbReference type="NCBI Taxonomy" id="1128680"/>
    <lineage>
        <taxon>Bacteria</taxon>
        <taxon>Bacillati</taxon>
        <taxon>Actinomycetota</taxon>
        <taxon>Actinomycetes</taxon>
        <taxon>Kitasatosporales</taxon>
        <taxon>Streptomycetaceae</taxon>
        <taxon>Streptomyces</taxon>
    </lineage>
</organism>
<dbReference type="AlphaFoldDB" id="A0A6G4U0Y0"/>
<dbReference type="InterPro" id="IPR036291">
    <property type="entry name" value="NAD(P)-bd_dom_sf"/>
</dbReference>
<sequence length="288" mass="30779">MKMLVTGATGRVGSRAVPRLLQWANGPDDEVRVLVRTAEKGEPAAALGAVPVVGDLRDAEARRKALAGVDAVVHTAVAFRGVPDEEAYAVNRDATLGLARDAVAEGVGRFLFTSTTLVYGPGRGRPATEADEPRAGGVLDGAYPQSKRDAERELRELAAADGLDLRIARLGFVYGDGDPHLPEAARQAMDWPAHQGLHCVHHADVARALWRILRSADAAGGTYNVVDDAPLSAAEILELNGTALPDGMADRGLADPWWQVMSNRRLRDELGFRPLYPTVWTARDAGAL</sequence>
<dbReference type="GO" id="GO:0004029">
    <property type="term" value="F:aldehyde dehydrogenase (NAD+) activity"/>
    <property type="evidence" value="ECO:0007669"/>
    <property type="project" value="TreeGrafter"/>
</dbReference>
<evidence type="ECO:0000313" key="3">
    <source>
        <dbReference type="Proteomes" id="UP000481583"/>
    </source>
</evidence>
<dbReference type="SUPFAM" id="SSF51735">
    <property type="entry name" value="NAD(P)-binding Rossmann-fold domains"/>
    <property type="match status" value="1"/>
</dbReference>